<sequence length="114" mass="12444">MAFAQRWAYHAARSGDRTNSAVATAAVVLVENAHTHTRSGLPGGGVRLVLTRGPFLLALEVTDDGPRPGQARYPLPRTRPDRTGLRLVEHLTIYWDWEGTGGGPLTVRAMFELP</sequence>
<keyword evidence="1" id="KW-0547">Nucleotide-binding</keyword>
<accession>A0ABU7K3X4</accession>
<dbReference type="Gene3D" id="3.30.565.10">
    <property type="entry name" value="Histidine kinase-like ATPase, C-terminal domain"/>
    <property type="match status" value="1"/>
</dbReference>
<protein>
    <submittedName>
        <fullName evidence="1">ATP-binding protein</fullName>
    </submittedName>
</protein>
<gene>
    <name evidence="1" type="ORF">Q8791_06915</name>
</gene>
<dbReference type="GO" id="GO:0005524">
    <property type="term" value="F:ATP binding"/>
    <property type="evidence" value="ECO:0007669"/>
    <property type="project" value="UniProtKB-KW"/>
</dbReference>
<evidence type="ECO:0000313" key="2">
    <source>
        <dbReference type="Proteomes" id="UP001356095"/>
    </source>
</evidence>
<keyword evidence="2" id="KW-1185">Reference proteome</keyword>
<comment type="caution">
    <text evidence="1">The sequence shown here is derived from an EMBL/GenBank/DDBJ whole genome shotgun (WGS) entry which is preliminary data.</text>
</comment>
<organism evidence="1 2">
    <name type="scientific">Nocardiopsis codii</name>
    <dbReference type="NCBI Taxonomy" id="3065942"/>
    <lineage>
        <taxon>Bacteria</taxon>
        <taxon>Bacillati</taxon>
        <taxon>Actinomycetota</taxon>
        <taxon>Actinomycetes</taxon>
        <taxon>Streptosporangiales</taxon>
        <taxon>Nocardiopsidaceae</taxon>
        <taxon>Nocardiopsis</taxon>
    </lineage>
</organism>
<reference evidence="1 2" key="1">
    <citation type="submission" date="2023-08" db="EMBL/GenBank/DDBJ databases">
        <authorList>
            <person name="Girao M."/>
            <person name="Carvalho M.F."/>
        </authorList>
    </citation>
    <scope>NUCLEOTIDE SEQUENCE [LARGE SCALE GENOMIC DNA]</scope>
    <source>
        <strain evidence="1 2">CT-R113</strain>
    </source>
</reference>
<name>A0ABU7K3X4_9ACTN</name>
<dbReference type="EMBL" id="JAUZMY010000005">
    <property type="protein sequence ID" value="MEE2036949.1"/>
    <property type="molecule type" value="Genomic_DNA"/>
</dbReference>
<evidence type="ECO:0000313" key="1">
    <source>
        <dbReference type="EMBL" id="MEE2036949.1"/>
    </source>
</evidence>
<dbReference type="Proteomes" id="UP001356095">
    <property type="component" value="Unassembled WGS sequence"/>
</dbReference>
<dbReference type="CDD" id="cd16936">
    <property type="entry name" value="HATPase_RsbW-like"/>
    <property type="match status" value="1"/>
</dbReference>
<dbReference type="InterPro" id="IPR036890">
    <property type="entry name" value="HATPase_C_sf"/>
</dbReference>
<dbReference type="RefSeq" id="WP_330090751.1">
    <property type="nucleotide sequence ID" value="NZ_JAUZMY010000005.1"/>
</dbReference>
<dbReference type="SUPFAM" id="SSF55874">
    <property type="entry name" value="ATPase domain of HSP90 chaperone/DNA topoisomerase II/histidine kinase"/>
    <property type="match status" value="1"/>
</dbReference>
<proteinExistence type="predicted"/>
<keyword evidence="1" id="KW-0067">ATP-binding</keyword>